<dbReference type="InterPro" id="IPR042098">
    <property type="entry name" value="TauD-like_sf"/>
</dbReference>
<proteinExistence type="inferred from homology"/>
<dbReference type="FunFam" id="3.60.130.10:FF:000003">
    <property type="entry name" value="Alpha-ketoglutarate-dependent taurine dioxygenase"/>
    <property type="match status" value="1"/>
</dbReference>
<keyword evidence="4" id="KW-0223">Dioxygenase</keyword>
<comment type="cofactor">
    <cofactor evidence="1">
        <name>Fe(2+)</name>
        <dbReference type="ChEBI" id="CHEBI:29033"/>
    </cofactor>
</comment>
<dbReference type="GO" id="GO:0016706">
    <property type="term" value="F:2-oxoglutarate-dependent dioxygenase activity"/>
    <property type="evidence" value="ECO:0007669"/>
    <property type="project" value="TreeGrafter"/>
</dbReference>
<dbReference type="EMBL" id="MU001632">
    <property type="protein sequence ID" value="KAF2486679.1"/>
    <property type="molecule type" value="Genomic_DNA"/>
</dbReference>
<dbReference type="PANTHER" id="PTHR30468">
    <property type="entry name" value="ALPHA-KETOGLUTARATE-DEPENDENT SULFONATE DIOXYGENASE"/>
    <property type="match status" value="1"/>
</dbReference>
<keyword evidence="5" id="KW-0560">Oxidoreductase</keyword>
<dbReference type="Gene3D" id="3.60.130.10">
    <property type="entry name" value="Clavaminate synthase-like"/>
    <property type="match status" value="1"/>
</dbReference>
<evidence type="ECO:0000256" key="1">
    <source>
        <dbReference type="ARBA" id="ARBA00001954"/>
    </source>
</evidence>
<comment type="similarity">
    <text evidence="2">Belongs to the TfdA dioxygenase family.</text>
</comment>
<evidence type="ECO:0000256" key="2">
    <source>
        <dbReference type="ARBA" id="ARBA00005896"/>
    </source>
</evidence>
<evidence type="ECO:0000256" key="6">
    <source>
        <dbReference type="ARBA" id="ARBA00023004"/>
    </source>
</evidence>
<evidence type="ECO:0000313" key="8">
    <source>
        <dbReference type="EMBL" id="KAF2486679.1"/>
    </source>
</evidence>
<dbReference type="OrthoDB" id="10257314at2759"/>
<dbReference type="GeneID" id="54473737"/>
<dbReference type="GO" id="GO:0046872">
    <property type="term" value="F:metal ion binding"/>
    <property type="evidence" value="ECO:0007669"/>
    <property type="project" value="UniProtKB-KW"/>
</dbReference>
<evidence type="ECO:0000256" key="5">
    <source>
        <dbReference type="ARBA" id="ARBA00023002"/>
    </source>
</evidence>
<keyword evidence="9" id="KW-1185">Reference proteome</keyword>
<name>A0A6A6Q3S0_9PEZI</name>
<feature type="domain" description="TauD/TfdA-like" evidence="7">
    <location>
        <begin position="96"/>
        <end position="366"/>
    </location>
</feature>
<dbReference type="SUPFAM" id="SSF51197">
    <property type="entry name" value="Clavaminate synthase-like"/>
    <property type="match status" value="1"/>
</dbReference>
<sequence length="379" mass="42651">MAPSLVENGTNNTAEVAYLKDRRQANYKEAFQQAADTTQYETEINGSETAPPAKYPHYLPYWDDVKYPPYEPFEAYDHGRDADPTFPNLIKEGVNVKDLTANIGAEVTGVQLSKLSRAGQDELALFVAQKKVVAFRNQDLADLPIQEALDFAEYYGPSHIHQTSGAPKGFPRVHLVHRSANDTTAKTYFEERTNSITWHSDVTFELQPPGTTFLYLLDGPTAGGDTLFGNMAVAYQRLSPEFRKRLHGLSAVHSGHEQVQASIARGSIARREPISTIHPIVRTHPVTGEKALFVNPQFTRRIVGYKKEESDFLLKFLYDHIALSADLQARVKWEAGTVVVWDNRVTCHSAILDWQDGQRRHLARLTPRGERPYETPFEG</sequence>
<dbReference type="InterPro" id="IPR051323">
    <property type="entry name" value="AtsK-like"/>
</dbReference>
<dbReference type="RefSeq" id="XP_033593248.1">
    <property type="nucleotide sequence ID" value="XM_033732735.1"/>
</dbReference>
<organism evidence="8 9">
    <name type="scientific">Neohortaea acidophila</name>
    <dbReference type="NCBI Taxonomy" id="245834"/>
    <lineage>
        <taxon>Eukaryota</taxon>
        <taxon>Fungi</taxon>
        <taxon>Dikarya</taxon>
        <taxon>Ascomycota</taxon>
        <taxon>Pezizomycotina</taxon>
        <taxon>Dothideomycetes</taxon>
        <taxon>Dothideomycetidae</taxon>
        <taxon>Mycosphaerellales</taxon>
        <taxon>Teratosphaeriaceae</taxon>
        <taxon>Neohortaea</taxon>
    </lineage>
</organism>
<evidence type="ECO:0000256" key="4">
    <source>
        <dbReference type="ARBA" id="ARBA00022964"/>
    </source>
</evidence>
<gene>
    <name evidence="8" type="ORF">BDY17DRAFT_291929</name>
</gene>
<dbReference type="InterPro" id="IPR003819">
    <property type="entry name" value="TauD/TfdA-like"/>
</dbReference>
<keyword evidence="3" id="KW-0479">Metal-binding</keyword>
<protein>
    <recommendedName>
        <fullName evidence="7">TauD/TfdA-like domain-containing protein</fullName>
    </recommendedName>
</protein>
<dbReference type="GO" id="GO:0005737">
    <property type="term" value="C:cytoplasm"/>
    <property type="evidence" value="ECO:0007669"/>
    <property type="project" value="TreeGrafter"/>
</dbReference>
<dbReference type="PANTHER" id="PTHR30468:SF1">
    <property type="entry name" value="ALPHA-KETOGLUTARATE-DEPENDENT SULFONATE DIOXYGENASE"/>
    <property type="match status" value="1"/>
</dbReference>
<dbReference type="Pfam" id="PF02668">
    <property type="entry name" value="TauD"/>
    <property type="match status" value="1"/>
</dbReference>
<evidence type="ECO:0000313" key="9">
    <source>
        <dbReference type="Proteomes" id="UP000799767"/>
    </source>
</evidence>
<dbReference type="Proteomes" id="UP000799767">
    <property type="component" value="Unassembled WGS sequence"/>
</dbReference>
<reference evidence="8" key="1">
    <citation type="journal article" date="2020" name="Stud. Mycol.">
        <title>101 Dothideomycetes genomes: a test case for predicting lifestyles and emergence of pathogens.</title>
        <authorList>
            <person name="Haridas S."/>
            <person name="Albert R."/>
            <person name="Binder M."/>
            <person name="Bloem J."/>
            <person name="Labutti K."/>
            <person name="Salamov A."/>
            <person name="Andreopoulos B."/>
            <person name="Baker S."/>
            <person name="Barry K."/>
            <person name="Bills G."/>
            <person name="Bluhm B."/>
            <person name="Cannon C."/>
            <person name="Castanera R."/>
            <person name="Culley D."/>
            <person name="Daum C."/>
            <person name="Ezra D."/>
            <person name="Gonzalez J."/>
            <person name="Henrissat B."/>
            <person name="Kuo A."/>
            <person name="Liang C."/>
            <person name="Lipzen A."/>
            <person name="Lutzoni F."/>
            <person name="Magnuson J."/>
            <person name="Mondo S."/>
            <person name="Nolan M."/>
            <person name="Ohm R."/>
            <person name="Pangilinan J."/>
            <person name="Park H.-J."/>
            <person name="Ramirez L."/>
            <person name="Alfaro M."/>
            <person name="Sun H."/>
            <person name="Tritt A."/>
            <person name="Yoshinaga Y."/>
            <person name="Zwiers L.-H."/>
            <person name="Turgeon B."/>
            <person name="Goodwin S."/>
            <person name="Spatafora J."/>
            <person name="Crous P."/>
            <person name="Grigoriev I."/>
        </authorList>
    </citation>
    <scope>NUCLEOTIDE SEQUENCE</scope>
    <source>
        <strain evidence="8">CBS 113389</strain>
    </source>
</reference>
<dbReference type="AlphaFoldDB" id="A0A6A6Q3S0"/>
<evidence type="ECO:0000259" key="7">
    <source>
        <dbReference type="Pfam" id="PF02668"/>
    </source>
</evidence>
<accession>A0A6A6Q3S0</accession>
<evidence type="ECO:0000256" key="3">
    <source>
        <dbReference type="ARBA" id="ARBA00022723"/>
    </source>
</evidence>
<keyword evidence="6" id="KW-0408">Iron</keyword>